<reference evidence="2 3" key="1">
    <citation type="submission" date="2024-06" db="EMBL/GenBank/DDBJ databases">
        <title>Genomic Encyclopedia of Type Strains, Phase IV (KMG-IV): sequencing the most valuable type-strain genomes for metagenomic binning, comparative biology and taxonomic classification.</title>
        <authorList>
            <person name="Goeker M."/>
        </authorList>
    </citation>
    <scope>NUCLEOTIDE SEQUENCE [LARGE SCALE GENOMIC DNA]</scope>
    <source>
        <strain evidence="2 3">DSM 29388</strain>
    </source>
</reference>
<evidence type="ECO:0008006" key="4">
    <source>
        <dbReference type="Google" id="ProtNLM"/>
    </source>
</evidence>
<accession>A0ABV2LT52</accession>
<dbReference type="RefSeq" id="WP_354508314.1">
    <property type="nucleotide sequence ID" value="NZ_JBEPMO010000006.1"/>
</dbReference>
<evidence type="ECO:0000256" key="1">
    <source>
        <dbReference type="SAM" id="Phobius"/>
    </source>
</evidence>
<keyword evidence="3" id="KW-1185">Reference proteome</keyword>
<feature type="transmembrane region" description="Helical" evidence="1">
    <location>
        <begin position="95"/>
        <end position="112"/>
    </location>
</feature>
<evidence type="ECO:0000313" key="2">
    <source>
        <dbReference type="EMBL" id="MET3731753.1"/>
    </source>
</evidence>
<dbReference type="EMBL" id="JBEPMO010000006">
    <property type="protein sequence ID" value="MET3731753.1"/>
    <property type="molecule type" value="Genomic_DNA"/>
</dbReference>
<keyword evidence="1" id="KW-0812">Transmembrane</keyword>
<comment type="caution">
    <text evidence="2">The sequence shown here is derived from an EMBL/GenBank/DDBJ whole genome shotgun (WGS) entry which is preliminary data.</text>
</comment>
<feature type="transmembrane region" description="Helical" evidence="1">
    <location>
        <begin position="73"/>
        <end position="89"/>
    </location>
</feature>
<dbReference type="Proteomes" id="UP001549146">
    <property type="component" value="Unassembled WGS sequence"/>
</dbReference>
<evidence type="ECO:0000313" key="3">
    <source>
        <dbReference type="Proteomes" id="UP001549146"/>
    </source>
</evidence>
<sequence>MDDRIEKLKNLSNDKLLDVIKNYKRYNYPKTFQQESLRILNERGFSEDSIKLSGGHSNLRYEEAARIFNRFKWKGRIGIGLFFLSIFFYSNNDYLLQIMVNVIFLLVVVLMLNDRKEFFRTIKEEESDRSNLGYLITFLLSIPMFIIVYIVDRIELKNKLEQLP</sequence>
<organism evidence="2 3">
    <name type="scientific">Moheibacter stercoris</name>
    <dbReference type="NCBI Taxonomy" id="1628251"/>
    <lineage>
        <taxon>Bacteria</taxon>
        <taxon>Pseudomonadati</taxon>
        <taxon>Bacteroidota</taxon>
        <taxon>Flavobacteriia</taxon>
        <taxon>Flavobacteriales</taxon>
        <taxon>Weeksellaceae</taxon>
        <taxon>Moheibacter</taxon>
    </lineage>
</organism>
<gene>
    <name evidence="2" type="ORF">ABID46_001334</name>
</gene>
<keyword evidence="1" id="KW-0472">Membrane</keyword>
<feature type="transmembrane region" description="Helical" evidence="1">
    <location>
        <begin position="132"/>
        <end position="151"/>
    </location>
</feature>
<keyword evidence="1" id="KW-1133">Transmembrane helix</keyword>
<proteinExistence type="predicted"/>
<name>A0ABV2LT52_9FLAO</name>
<protein>
    <recommendedName>
        <fullName evidence="4">DUF2812 domain-containing protein</fullName>
    </recommendedName>
</protein>